<reference evidence="3 4" key="1">
    <citation type="submission" date="2019-06" db="EMBL/GenBank/DDBJ databases">
        <title>Genome sequence of Janthinobacterium lividum UCD_MED1.</title>
        <authorList>
            <person name="De Leon M.E."/>
            <person name="Jospin G."/>
        </authorList>
    </citation>
    <scope>NUCLEOTIDE SEQUENCE [LARGE SCALE GENOMIC DNA]</scope>
    <source>
        <strain evidence="3 4">UCD_MED1</strain>
    </source>
</reference>
<dbReference type="RefSeq" id="WP_128139971.1">
    <property type="nucleotide sequence ID" value="NZ_UGJG01000001.1"/>
</dbReference>
<dbReference type="Proteomes" id="UP000305681">
    <property type="component" value="Unassembled WGS sequence"/>
</dbReference>
<comment type="caution">
    <text evidence="3">The sequence shown here is derived from an EMBL/GenBank/DDBJ whole genome shotgun (WGS) entry which is preliminary data.</text>
</comment>
<evidence type="ECO:0000313" key="3">
    <source>
        <dbReference type="EMBL" id="TNC76638.1"/>
    </source>
</evidence>
<evidence type="ECO:0000259" key="2">
    <source>
        <dbReference type="Pfam" id="PF07589"/>
    </source>
</evidence>
<feature type="domain" description="Ice-binding protein C-terminal" evidence="2">
    <location>
        <begin position="171"/>
        <end position="195"/>
    </location>
</feature>
<dbReference type="AlphaFoldDB" id="A0A377QDY5"/>
<feature type="chain" id="PRO_5044074620" evidence="1">
    <location>
        <begin position="22"/>
        <end position="198"/>
    </location>
</feature>
<gene>
    <name evidence="3" type="ORF">FHI69_13880</name>
</gene>
<accession>A0A377QDY5</accession>
<evidence type="ECO:0000313" key="4">
    <source>
        <dbReference type="Proteomes" id="UP000305681"/>
    </source>
</evidence>
<sequence length="198" mass="20191">MTLLRATAVAAVLAAAGGAHAQTTTIGFDSLEQPGYFGSVFNSYSEGGYNFDSSFLGLLSSAHQDSFAYAGSAGLGATPLSTTTLSRADGAAFSLSSISLADFVSLPGSFDVTFVGHQVGGGTVSQTFTLGGGHTFADYTFTGFSNLLSATWKEGALHTFQVDNIAATVSAVPEPATYGMLLGGLGLLGFMLRRKNAA</sequence>
<dbReference type="InterPro" id="IPR013424">
    <property type="entry name" value="Ice-binding_C"/>
</dbReference>
<keyword evidence="1" id="KW-0732">Signal</keyword>
<dbReference type="EMBL" id="VDGE01000004">
    <property type="protein sequence ID" value="TNC76638.1"/>
    <property type="molecule type" value="Genomic_DNA"/>
</dbReference>
<dbReference type="Pfam" id="PF07589">
    <property type="entry name" value="PEP-CTERM"/>
    <property type="match status" value="1"/>
</dbReference>
<dbReference type="NCBIfam" id="TIGR02595">
    <property type="entry name" value="PEP_CTERM"/>
    <property type="match status" value="1"/>
</dbReference>
<protein>
    <submittedName>
        <fullName evidence="3">PEP-CTERM sorting domain-containing protein</fullName>
    </submittedName>
</protein>
<organism evidence="3 4">
    <name type="scientific">Janthinobacterium lividum</name>
    <dbReference type="NCBI Taxonomy" id="29581"/>
    <lineage>
        <taxon>Bacteria</taxon>
        <taxon>Pseudomonadati</taxon>
        <taxon>Pseudomonadota</taxon>
        <taxon>Betaproteobacteria</taxon>
        <taxon>Burkholderiales</taxon>
        <taxon>Oxalobacteraceae</taxon>
        <taxon>Janthinobacterium</taxon>
    </lineage>
</organism>
<proteinExistence type="predicted"/>
<feature type="signal peptide" evidence="1">
    <location>
        <begin position="1"/>
        <end position="21"/>
    </location>
</feature>
<name>A0A377QDY5_9BURK</name>
<evidence type="ECO:0000256" key="1">
    <source>
        <dbReference type="SAM" id="SignalP"/>
    </source>
</evidence>